<organism evidence="2 3">
    <name type="scientific">Tursiops truncatus</name>
    <name type="common">Atlantic bottle-nosed dolphin</name>
    <name type="synonym">Delphinus truncatus</name>
    <dbReference type="NCBI Taxonomy" id="9739"/>
    <lineage>
        <taxon>Eukaryota</taxon>
        <taxon>Metazoa</taxon>
        <taxon>Chordata</taxon>
        <taxon>Craniata</taxon>
        <taxon>Vertebrata</taxon>
        <taxon>Euteleostomi</taxon>
        <taxon>Mammalia</taxon>
        <taxon>Eutheria</taxon>
        <taxon>Laurasiatheria</taxon>
        <taxon>Artiodactyla</taxon>
        <taxon>Whippomorpha</taxon>
        <taxon>Cetacea</taxon>
        <taxon>Odontoceti</taxon>
        <taxon>Delphinidae</taxon>
        <taxon>Tursiops</taxon>
    </lineage>
</organism>
<name>A0A6J3RLE8_TURTR</name>
<evidence type="ECO:0000313" key="2">
    <source>
        <dbReference type="Proteomes" id="UP000245320"/>
    </source>
</evidence>
<proteinExistence type="predicted"/>
<dbReference type="OrthoDB" id="10654126at2759"/>
<dbReference type="InParanoid" id="A0A6J3RLE8"/>
<accession>A0A6J3RLE8</accession>
<reference evidence="3" key="1">
    <citation type="submission" date="2025-08" db="UniProtKB">
        <authorList>
            <consortium name="RefSeq"/>
        </authorList>
    </citation>
    <scope>IDENTIFICATION</scope>
    <source>
        <tissue evidence="3">Spleen</tissue>
    </source>
</reference>
<protein>
    <submittedName>
        <fullName evidence="3">Uncharacterized protein LOC117312794</fullName>
    </submittedName>
</protein>
<evidence type="ECO:0000313" key="3">
    <source>
        <dbReference type="RefSeq" id="XP_033715189.1"/>
    </source>
</evidence>
<dbReference type="AlphaFoldDB" id="A0A6J3RLE8"/>
<feature type="compositionally biased region" description="Low complexity" evidence="1">
    <location>
        <begin position="88"/>
        <end position="97"/>
    </location>
</feature>
<keyword evidence="2" id="KW-1185">Reference proteome</keyword>
<feature type="region of interest" description="Disordered" evidence="1">
    <location>
        <begin position="87"/>
        <end position="118"/>
    </location>
</feature>
<sequence length="211" mass="22065">MPQGWEILGGGHFSHRGRPAEGAPAWEGRLWSGRRSGSGVGGRWRVGGALARAGCGPDLAGCPERLRRALGPKSVGLARPLVLSPLQAPAGPEAEGPAPAPSARVPAHGRNVQKGDSGCGWDPQLQDLGSAWAREAPGRRLPRAEHSGCPAKSLPLGPLNPRILGWAGWDAWAAGGRCFSASLDVDGKEGDAETRMATHLTYMEPLLSFIL</sequence>
<dbReference type="RefSeq" id="XP_033715189.1">
    <property type="nucleotide sequence ID" value="XM_033859298.1"/>
</dbReference>
<gene>
    <name evidence="3" type="primary">LOC117312794</name>
</gene>
<feature type="region of interest" description="Disordered" evidence="1">
    <location>
        <begin position="1"/>
        <end position="24"/>
    </location>
</feature>
<dbReference type="Proteomes" id="UP000245320">
    <property type="component" value="Chromosome 6"/>
</dbReference>
<evidence type="ECO:0000256" key="1">
    <source>
        <dbReference type="SAM" id="MobiDB-lite"/>
    </source>
</evidence>